<protein>
    <recommendedName>
        <fullName evidence="10">Cullin-1</fullName>
    </recommendedName>
</protein>
<evidence type="ECO:0000259" key="13">
    <source>
        <dbReference type="PROSITE" id="PS50069"/>
    </source>
</evidence>
<keyword evidence="9" id="KW-0131">Cell cycle</keyword>
<dbReference type="Proteomes" id="UP000308005">
    <property type="component" value="Unassembled WGS sequence"/>
</dbReference>
<name>A0A4S9TB80_AURPU</name>
<dbReference type="Pfam" id="PF00888">
    <property type="entry name" value="Cullin"/>
    <property type="match status" value="1"/>
</dbReference>
<dbReference type="Pfam" id="PF26557">
    <property type="entry name" value="Cullin_AB"/>
    <property type="match status" value="1"/>
</dbReference>
<evidence type="ECO:0000313" key="15">
    <source>
        <dbReference type="Proteomes" id="UP000308005"/>
    </source>
</evidence>
<dbReference type="SMART" id="SM00182">
    <property type="entry name" value="CULLIN"/>
    <property type="match status" value="1"/>
</dbReference>
<dbReference type="InterPro" id="IPR036317">
    <property type="entry name" value="Cullin_homology_sf"/>
</dbReference>
<comment type="pathway">
    <text evidence="2">Protein modification; protein ubiquitination.</text>
</comment>
<keyword evidence="4" id="KW-0963">Cytoplasm</keyword>
<dbReference type="GO" id="GO:0019005">
    <property type="term" value="C:SCF ubiquitin ligase complex"/>
    <property type="evidence" value="ECO:0007669"/>
    <property type="project" value="UniProtKB-ARBA"/>
</dbReference>
<dbReference type="GO" id="GO:0051301">
    <property type="term" value="P:cell division"/>
    <property type="evidence" value="ECO:0007669"/>
    <property type="project" value="UniProtKB-KW"/>
</dbReference>
<keyword evidence="7" id="KW-0833">Ubl conjugation pathway</keyword>
<reference evidence="14 15" key="1">
    <citation type="submission" date="2018-10" db="EMBL/GenBank/DDBJ databases">
        <title>Fifty Aureobasidium pullulans genomes reveal a recombining polyextremotolerant generalist.</title>
        <authorList>
            <person name="Gostincar C."/>
            <person name="Turk M."/>
            <person name="Zajc J."/>
            <person name="Gunde-Cimerman N."/>
        </authorList>
    </citation>
    <scope>NUCLEOTIDE SEQUENCE [LARGE SCALE GENOMIC DNA]</scope>
    <source>
        <strain evidence="14 15">EXF-3863</strain>
    </source>
</reference>
<feature type="domain" description="Cullin family profile" evidence="13">
    <location>
        <begin position="444"/>
        <end position="680"/>
    </location>
</feature>
<dbReference type="FunFam" id="1.20.1310.10:FF:000011">
    <property type="entry name" value="Cullin 1"/>
    <property type="match status" value="1"/>
</dbReference>
<dbReference type="EMBL" id="QZBM01000169">
    <property type="protein sequence ID" value="THZ21097.1"/>
    <property type="molecule type" value="Genomic_DNA"/>
</dbReference>
<dbReference type="InterPro" id="IPR016159">
    <property type="entry name" value="Cullin_repeat-like_dom_sf"/>
</dbReference>
<dbReference type="FunFam" id="1.20.1310.10:FF:000029">
    <property type="entry name" value="Cullin homolog 1"/>
    <property type="match status" value="1"/>
</dbReference>
<dbReference type="InterPro" id="IPR019559">
    <property type="entry name" value="Cullin_neddylation_domain"/>
</dbReference>
<evidence type="ECO:0000256" key="7">
    <source>
        <dbReference type="ARBA" id="ARBA00022786"/>
    </source>
</evidence>
<dbReference type="PROSITE" id="PS50069">
    <property type="entry name" value="CULLIN_2"/>
    <property type="match status" value="1"/>
</dbReference>
<evidence type="ECO:0000256" key="4">
    <source>
        <dbReference type="ARBA" id="ARBA00022490"/>
    </source>
</evidence>
<dbReference type="SUPFAM" id="SSF74788">
    <property type="entry name" value="Cullin repeat-like"/>
    <property type="match status" value="1"/>
</dbReference>
<evidence type="ECO:0000256" key="8">
    <source>
        <dbReference type="ARBA" id="ARBA00022843"/>
    </source>
</evidence>
<proteinExistence type="inferred from homology"/>
<dbReference type="Gene3D" id="1.20.1310.10">
    <property type="entry name" value="Cullin Repeats"/>
    <property type="match status" value="4"/>
</dbReference>
<evidence type="ECO:0000256" key="2">
    <source>
        <dbReference type="ARBA" id="ARBA00004906"/>
    </source>
</evidence>
<dbReference type="GO" id="GO:1902531">
    <property type="term" value="P:regulation of intracellular signal transduction"/>
    <property type="evidence" value="ECO:0007669"/>
    <property type="project" value="UniProtKB-ARBA"/>
</dbReference>
<evidence type="ECO:0000256" key="3">
    <source>
        <dbReference type="ARBA" id="ARBA00006019"/>
    </source>
</evidence>
<evidence type="ECO:0000256" key="11">
    <source>
        <dbReference type="PROSITE-ProRule" id="PRU00330"/>
    </source>
</evidence>
<dbReference type="SUPFAM" id="SSF46785">
    <property type="entry name" value="Winged helix' DNA-binding domain"/>
    <property type="match status" value="1"/>
</dbReference>
<evidence type="ECO:0000256" key="12">
    <source>
        <dbReference type="RuleBase" id="RU003829"/>
    </source>
</evidence>
<evidence type="ECO:0000256" key="6">
    <source>
        <dbReference type="ARBA" id="ARBA00022618"/>
    </source>
</evidence>
<accession>A0A4S9TB80</accession>
<dbReference type="GO" id="GO:0005737">
    <property type="term" value="C:cytoplasm"/>
    <property type="evidence" value="ECO:0007669"/>
    <property type="project" value="UniProtKB-SubCell"/>
</dbReference>
<evidence type="ECO:0000256" key="5">
    <source>
        <dbReference type="ARBA" id="ARBA00022499"/>
    </source>
</evidence>
<evidence type="ECO:0000256" key="9">
    <source>
        <dbReference type="ARBA" id="ARBA00023306"/>
    </source>
</evidence>
<organism evidence="14 15">
    <name type="scientific">Aureobasidium pullulans</name>
    <name type="common">Black yeast</name>
    <name type="synonym">Pullularia pullulans</name>
    <dbReference type="NCBI Taxonomy" id="5580"/>
    <lineage>
        <taxon>Eukaryota</taxon>
        <taxon>Fungi</taxon>
        <taxon>Dikarya</taxon>
        <taxon>Ascomycota</taxon>
        <taxon>Pezizomycotina</taxon>
        <taxon>Dothideomycetes</taxon>
        <taxon>Dothideomycetidae</taxon>
        <taxon>Dothideales</taxon>
        <taxon>Saccotheciaceae</taxon>
        <taxon>Aureobasidium</taxon>
    </lineage>
</organism>
<evidence type="ECO:0000256" key="1">
    <source>
        <dbReference type="ARBA" id="ARBA00004496"/>
    </source>
</evidence>
<keyword evidence="5" id="KW-1017">Isopeptide bond</keyword>
<dbReference type="InterPro" id="IPR036390">
    <property type="entry name" value="WH_DNA-bd_sf"/>
</dbReference>
<dbReference type="FunFam" id="1.20.1310.10:FF:000007">
    <property type="entry name" value="Cullin 1"/>
    <property type="match status" value="1"/>
</dbReference>
<comment type="similarity">
    <text evidence="3 11 12">Belongs to the cullin family.</text>
</comment>
<dbReference type="InterPro" id="IPR001373">
    <property type="entry name" value="Cullin_N"/>
</dbReference>
<dbReference type="InterPro" id="IPR036388">
    <property type="entry name" value="WH-like_DNA-bd_sf"/>
</dbReference>
<dbReference type="InterPro" id="IPR016158">
    <property type="entry name" value="Cullin_homology"/>
</dbReference>
<keyword evidence="8" id="KW-0832">Ubl conjugation</keyword>
<dbReference type="GO" id="GO:0031625">
    <property type="term" value="F:ubiquitin protein ligase binding"/>
    <property type="evidence" value="ECO:0007669"/>
    <property type="project" value="InterPro"/>
</dbReference>
<comment type="subcellular location">
    <subcellularLocation>
        <location evidence="1">Cytoplasm</location>
    </subcellularLocation>
</comment>
<dbReference type="PROSITE" id="PS01256">
    <property type="entry name" value="CULLIN_1"/>
    <property type="match status" value="1"/>
</dbReference>
<dbReference type="SMART" id="SM00884">
    <property type="entry name" value="Cullin_Nedd8"/>
    <property type="match status" value="1"/>
</dbReference>
<dbReference type="InterPro" id="IPR045093">
    <property type="entry name" value="Cullin"/>
</dbReference>
<dbReference type="InterPro" id="IPR016157">
    <property type="entry name" value="Cullin_CS"/>
</dbReference>
<dbReference type="Pfam" id="PF10557">
    <property type="entry name" value="Cullin_Nedd8"/>
    <property type="match status" value="1"/>
</dbReference>
<sequence length="805" mass="92389">MRCAPSPIHTPAPATTNMAKNVTVMPQLPGKDDIQGTWNFLAIGVEKIMNHLRDGIDLKTYMSLYTAIHNFCTAQKAVGQTTNLNATHRGGQSSHPAPSIPSSTLTYDPAHLLGEDLYKRLNDYLKSHLASVHAEMVKHSDEALLSFYIKEWNRYTTAGTYNNHLFRYLNRHWVKREIDEGKKDIYDIYTLHLVRWKEDMFGTTQNAVMDAVLHLVEKQRNGETIEQSQIKSVVDSFVSLGIDEQDSTKSTLDVYRIYFEKPYLESTEKYYAQESRQFLADNSVVEYMKKAEQRLEEEKERVPLYLLNEIMAPLMKTCEKALITDHCAILRDEFQVLLDHDKVEDMTRMYKLLARIPEGLDPLRSRFEAHVLRAGNAAVDKVASAAENALDPKTYVDALLEVHTKYSDLVQTAFNGESEFVRSLDNACRNYVNRNAVCKNGSTRSPELLSKHADTLLKKSQKSTEEDDMEQNLNQVMTVFKYIEDKDVFNKFYSKTLAKRLVQGTSASGDAETSMISKLKDASGFEYTNKLQRMFQDMQTSKDLNASYDDWCKENLDEADRKTAIDSYYNILGTGFWPLQPSNTPFTPPQDIARTYERFQNYYLSKHGGRKLTWLWHLCKGEIRANYVRMNKVPYTFQVSTYQMAILLLFNDSDTVTYDEMSEATKLNKDTLDPSVAIMLKARVLTAKPDGAGQQSGTTYTLNQGFKNKKLKVNLNIAIRSEQKQEVEDTHKTIEEDRKMLMQSAIVRIMKSRKTMKHTQLVAEVISQIKNRFVPKVPDIKKCIDILLEKEYLERLEGDELGYLA</sequence>
<dbReference type="FunFam" id="1.10.10.10:FF:000014">
    <property type="entry name" value="Cullin 1"/>
    <property type="match status" value="1"/>
</dbReference>
<evidence type="ECO:0000313" key="14">
    <source>
        <dbReference type="EMBL" id="THZ21097.1"/>
    </source>
</evidence>
<dbReference type="FunFam" id="1.20.1310.10:FF:000026">
    <property type="entry name" value="Cullin 1"/>
    <property type="match status" value="1"/>
</dbReference>
<dbReference type="FunFam" id="3.30.230.130:FF:000003">
    <property type="entry name" value="Cullin 2"/>
    <property type="match status" value="1"/>
</dbReference>
<keyword evidence="6" id="KW-0132">Cell division</keyword>
<dbReference type="AlphaFoldDB" id="A0A4S9TB80"/>
<dbReference type="SUPFAM" id="SSF75632">
    <property type="entry name" value="Cullin homology domain"/>
    <property type="match status" value="1"/>
</dbReference>
<dbReference type="Gene3D" id="1.10.10.10">
    <property type="entry name" value="Winged helix-like DNA-binding domain superfamily/Winged helix DNA-binding domain"/>
    <property type="match status" value="1"/>
</dbReference>
<dbReference type="PANTHER" id="PTHR11932">
    <property type="entry name" value="CULLIN"/>
    <property type="match status" value="1"/>
</dbReference>
<gene>
    <name evidence="14" type="ORF">D6C91_04512</name>
</gene>
<comment type="caution">
    <text evidence="14">The sequence shown here is derived from an EMBL/GenBank/DDBJ whole genome shotgun (WGS) entry which is preliminary data.</text>
</comment>
<evidence type="ECO:0000256" key="10">
    <source>
        <dbReference type="ARBA" id="ARBA00069612"/>
    </source>
</evidence>
<dbReference type="GO" id="GO:0031146">
    <property type="term" value="P:SCF-dependent proteasomal ubiquitin-dependent protein catabolic process"/>
    <property type="evidence" value="ECO:0007669"/>
    <property type="project" value="UniProtKB-ARBA"/>
</dbReference>
<dbReference type="InterPro" id="IPR059120">
    <property type="entry name" value="Cullin-like_AB"/>
</dbReference>
<dbReference type="Gene3D" id="3.30.230.130">
    <property type="entry name" value="Cullin, Chain C, Domain 2"/>
    <property type="match status" value="1"/>
</dbReference>